<dbReference type="InterPro" id="IPR052782">
    <property type="entry name" value="Oocyte-zygote_transition_reg"/>
</dbReference>
<dbReference type="PANTHER" id="PTHR46163:SF10">
    <property type="entry name" value="PROTEIN-TYROSINE PHOSPHATASE-RELATED"/>
    <property type="match status" value="1"/>
</dbReference>
<reference evidence="3 4" key="1">
    <citation type="submission" date="2020-04" db="EMBL/GenBank/DDBJ databases">
        <authorList>
            <person name="Laetsch R D."/>
            <person name="Stevens L."/>
            <person name="Kumar S."/>
            <person name="Blaxter L. M."/>
        </authorList>
    </citation>
    <scope>NUCLEOTIDE SEQUENCE [LARGE SCALE GENOMIC DNA]</scope>
</reference>
<keyword evidence="4" id="KW-1185">Reference proteome</keyword>
<name>A0A8S1FD19_9PELO</name>
<dbReference type="OrthoDB" id="194386at2759"/>
<evidence type="ECO:0000259" key="1">
    <source>
        <dbReference type="PROSITE" id="PS50055"/>
    </source>
</evidence>
<dbReference type="SMART" id="SM00194">
    <property type="entry name" value="PTPc"/>
    <property type="match status" value="1"/>
</dbReference>
<dbReference type="InterPro" id="IPR029063">
    <property type="entry name" value="SAM-dependent_MTases_sf"/>
</dbReference>
<dbReference type="Proteomes" id="UP000494206">
    <property type="component" value="Unassembled WGS sequence"/>
</dbReference>
<evidence type="ECO:0000313" key="4">
    <source>
        <dbReference type="Proteomes" id="UP000494206"/>
    </source>
</evidence>
<dbReference type="AlphaFoldDB" id="A0A8S1FD19"/>
<dbReference type="Pfam" id="PF06325">
    <property type="entry name" value="PrmA"/>
    <property type="match status" value="1"/>
</dbReference>
<dbReference type="PROSITE" id="PS50055">
    <property type="entry name" value="TYR_PHOSPHATASE_PTP"/>
    <property type="match status" value="1"/>
</dbReference>
<evidence type="ECO:0000259" key="2">
    <source>
        <dbReference type="PROSITE" id="PS50056"/>
    </source>
</evidence>
<feature type="domain" description="Tyrosine specific protein phosphatases" evidence="2">
    <location>
        <begin position="430"/>
        <end position="503"/>
    </location>
</feature>
<gene>
    <name evidence="3" type="ORF">CBOVIS_LOCUS10641</name>
</gene>
<dbReference type="InterPro" id="IPR000387">
    <property type="entry name" value="Tyr_Pase_dom"/>
</dbReference>
<dbReference type="InterPro" id="IPR003595">
    <property type="entry name" value="Tyr_Pase_cat"/>
</dbReference>
<evidence type="ECO:0000313" key="3">
    <source>
        <dbReference type="EMBL" id="CAB3408921.1"/>
    </source>
</evidence>
<evidence type="ECO:0008006" key="5">
    <source>
        <dbReference type="Google" id="ProtNLM"/>
    </source>
</evidence>
<dbReference type="PANTHER" id="PTHR46163">
    <property type="entry name" value="TYROSINE-PROTEIN PHOSPHATASE-RELATED"/>
    <property type="match status" value="1"/>
</dbReference>
<dbReference type="PROSITE" id="PS00383">
    <property type="entry name" value="TYR_PHOSPHATASE_1"/>
    <property type="match status" value="1"/>
</dbReference>
<dbReference type="SMART" id="SM00404">
    <property type="entry name" value="PTPc_motif"/>
    <property type="match status" value="1"/>
</dbReference>
<dbReference type="Gene3D" id="3.40.50.150">
    <property type="entry name" value="Vaccinia Virus protein VP39"/>
    <property type="match status" value="1"/>
</dbReference>
<dbReference type="Pfam" id="PF00102">
    <property type="entry name" value="Y_phosphatase"/>
    <property type="match status" value="1"/>
</dbReference>
<proteinExistence type="predicted"/>
<dbReference type="PROSITE" id="PS50056">
    <property type="entry name" value="TYR_PHOSPHATASE_2"/>
    <property type="match status" value="1"/>
</dbReference>
<dbReference type="InterPro" id="IPR016130">
    <property type="entry name" value="Tyr_Pase_AS"/>
</dbReference>
<feature type="domain" description="Tyrosine-protein phosphatase" evidence="1">
    <location>
        <begin position="258"/>
        <end position="512"/>
    </location>
</feature>
<dbReference type="InterPro" id="IPR029021">
    <property type="entry name" value="Prot-tyrosine_phosphatase-like"/>
</dbReference>
<dbReference type="InterPro" id="IPR000242">
    <property type="entry name" value="PTP_cat"/>
</dbReference>
<dbReference type="SUPFAM" id="SSF53335">
    <property type="entry name" value="S-adenosyl-L-methionine-dependent methyltransferases"/>
    <property type="match status" value="1"/>
</dbReference>
<protein>
    <recommendedName>
        <fullName evidence="5">Protein-tyrosine-phosphatase</fullName>
    </recommendedName>
</protein>
<dbReference type="PRINTS" id="PR00700">
    <property type="entry name" value="PRTYPHPHTASE"/>
</dbReference>
<dbReference type="Gene3D" id="3.90.190.10">
    <property type="entry name" value="Protein tyrosine phosphatase superfamily"/>
    <property type="match status" value="1"/>
</dbReference>
<dbReference type="GO" id="GO:0004725">
    <property type="term" value="F:protein tyrosine phosphatase activity"/>
    <property type="evidence" value="ECO:0007669"/>
    <property type="project" value="InterPro"/>
</dbReference>
<accession>A0A8S1FD19</accession>
<comment type="caution">
    <text evidence="3">The sequence shown here is derived from an EMBL/GenBank/DDBJ whole genome shotgun (WGS) entry which is preliminary data.</text>
</comment>
<organism evidence="3 4">
    <name type="scientific">Caenorhabditis bovis</name>
    <dbReference type="NCBI Taxonomy" id="2654633"/>
    <lineage>
        <taxon>Eukaryota</taxon>
        <taxon>Metazoa</taxon>
        <taxon>Ecdysozoa</taxon>
        <taxon>Nematoda</taxon>
        <taxon>Chromadorea</taxon>
        <taxon>Rhabditida</taxon>
        <taxon>Rhabditina</taxon>
        <taxon>Rhabditomorpha</taxon>
        <taxon>Rhabditoidea</taxon>
        <taxon>Rhabditidae</taxon>
        <taxon>Peloderinae</taxon>
        <taxon>Caenorhabditis</taxon>
    </lineage>
</organism>
<dbReference type="EMBL" id="CADEPM010000007">
    <property type="protein sequence ID" value="CAB3408921.1"/>
    <property type="molecule type" value="Genomic_DNA"/>
</dbReference>
<dbReference type="SUPFAM" id="SSF52799">
    <property type="entry name" value="(Phosphotyrosine protein) phosphatases II"/>
    <property type="match status" value="1"/>
</dbReference>
<dbReference type="CDD" id="cd00047">
    <property type="entry name" value="PTPc"/>
    <property type="match status" value="1"/>
</dbReference>
<sequence length="552" mass="63581">MSTPDKCPLPDPYWAFYWPGGQGLTRFMIDNDAEFQGSSILDFGAGCGTASIAGAMCGAKRILSNDIDKYALVATKLNFKLNCVPDKQVVYSSKNFLENPVDVDNFFKVNNRKRFILLGDMFYDSQFAEILFAWLKRVQCERDVRILVGDPDRHPLAEEQYLTAYKTKFRKRQLAEYSLPGYVINEHYGFNTTKKQENSQGNDEEFKLEKTQIDLAAQSRIDKTAKAISKPEKTLINTENRAQWMNKFYAKKQSVKAICREFVSQRSFQHKFTTVAQSKNNDKCRYSDISVIDATRVILKDRPPKDDFIHANWMKMPDGFRYISTQGPLDNTVEDFWHMVYTEKATAIVMICDFAENNLSKCAFYIPTDKRDSCKFGKYTIKRIGKVTNPLDDIKMQVFEITQSKGDYKHVVNHYQYLHWPDHIAPKASTTALKLIRSFKQNSSVGSPVVVHCSAGIGRTATFVGIDYGSQRLSQNPDLALFDIVREMRAMRDKAVQTYFQYVFMIICITDLFSSEGVPRNEHMNSFYDEYVERLERNCKKRALGHNKSQDK</sequence>